<gene>
    <name evidence="1" type="ORF">SAMN05421578_1602</name>
</gene>
<keyword evidence="2" id="KW-1185">Reference proteome</keyword>
<dbReference type="Proteomes" id="UP000186666">
    <property type="component" value="Unassembled WGS sequence"/>
</dbReference>
<accession>A0ABY1KF28</accession>
<evidence type="ECO:0000313" key="1">
    <source>
        <dbReference type="EMBL" id="SIR74401.1"/>
    </source>
</evidence>
<evidence type="ECO:0000313" key="2">
    <source>
        <dbReference type="Proteomes" id="UP000186666"/>
    </source>
</evidence>
<protein>
    <submittedName>
        <fullName evidence="1">Uncharacterized protein</fullName>
    </submittedName>
</protein>
<sequence length="119" mass="13844">MKQGLYEQIINNITSQQLSALDPEVYEIGREPLDAEEARKMLSNYLAMVTRRALKVVREQSSDEEAVLAQIRICNEIIDTLKHTSPDFDFTSPKMKSNLTHEWGAYTKELRKKKTYHKQ</sequence>
<organism evidence="1 2">
    <name type="scientific">Paenibacillus macquariensis</name>
    <dbReference type="NCBI Taxonomy" id="948756"/>
    <lineage>
        <taxon>Bacteria</taxon>
        <taxon>Bacillati</taxon>
        <taxon>Bacillota</taxon>
        <taxon>Bacilli</taxon>
        <taxon>Bacillales</taxon>
        <taxon>Paenibacillaceae</taxon>
        <taxon>Paenibacillus</taxon>
    </lineage>
</organism>
<name>A0ABY1KF28_9BACL</name>
<dbReference type="EMBL" id="FTNK01000060">
    <property type="protein sequence ID" value="SIR74401.1"/>
    <property type="molecule type" value="Genomic_DNA"/>
</dbReference>
<comment type="caution">
    <text evidence="1">The sequence shown here is derived from an EMBL/GenBank/DDBJ whole genome shotgun (WGS) entry which is preliminary data.</text>
</comment>
<proteinExistence type="predicted"/>
<reference evidence="1 2" key="1">
    <citation type="submission" date="2017-01" db="EMBL/GenBank/DDBJ databases">
        <authorList>
            <person name="Varghese N."/>
            <person name="Submissions S."/>
        </authorList>
    </citation>
    <scope>NUCLEOTIDE SEQUENCE [LARGE SCALE GENOMIC DNA]</scope>
    <source>
        <strain evidence="1 2">ATCC 23464</strain>
    </source>
</reference>